<feature type="domain" description="GP-PDE" evidence="1">
    <location>
        <begin position="1"/>
        <end position="67"/>
    </location>
</feature>
<dbReference type="RefSeq" id="WP_348525558.1">
    <property type="nucleotide sequence ID" value="NZ_BSUM01000001.1"/>
</dbReference>
<dbReference type="InterPro" id="IPR030395">
    <property type="entry name" value="GP_PDE_dom"/>
</dbReference>
<protein>
    <recommendedName>
        <fullName evidence="1">GP-PDE domain-containing protein</fullName>
    </recommendedName>
</protein>
<proteinExistence type="predicted"/>
<evidence type="ECO:0000313" key="3">
    <source>
        <dbReference type="Proteomes" id="UP001157161"/>
    </source>
</evidence>
<reference evidence="2" key="1">
    <citation type="journal article" date="2014" name="Int. J. Syst. Evol. Microbiol.">
        <title>Complete genome sequence of Corynebacterium casei LMG S-19264T (=DSM 44701T), isolated from a smear-ripened cheese.</title>
        <authorList>
            <consortium name="US DOE Joint Genome Institute (JGI-PGF)"/>
            <person name="Walter F."/>
            <person name="Albersmeier A."/>
            <person name="Kalinowski J."/>
            <person name="Ruckert C."/>
        </authorList>
    </citation>
    <scope>NUCLEOTIDE SEQUENCE</scope>
    <source>
        <strain evidence="2">NBRC 112290</strain>
    </source>
</reference>
<dbReference type="Proteomes" id="UP001157161">
    <property type="component" value="Unassembled WGS sequence"/>
</dbReference>
<dbReference type="SUPFAM" id="SSF51695">
    <property type="entry name" value="PLC-like phosphodiesterases"/>
    <property type="match status" value="1"/>
</dbReference>
<keyword evidence="3" id="KW-1185">Reference proteome</keyword>
<reference evidence="2" key="2">
    <citation type="submission" date="2023-02" db="EMBL/GenBank/DDBJ databases">
        <authorList>
            <person name="Sun Q."/>
            <person name="Mori K."/>
        </authorList>
    </citation>
    <scope>NUCLEOTIDE SEQUENCE</scope>
    <source>
        <strain evidence="2">NBRC 112290</strain>
    </source>
</reference>
<dbReference type="PANTHER" id="PTHR43805:SF1">
    <property type="entry name" value="GP-PDE DOMAIN-CONTAINING PROTEIN"/>
    <property type="match status" value="1"/>
</dbReference>
<dbReference type="InterPro" id="IPR017946">
    <property type="entry name" value="PLC-like_Pdiesterase_TIM-brl"/>
</dbReference>
<dbReference type="EMBL" id="BSUM01000001">
    <property type="protein sequence ID" value="GMA31943.1"/>
    <property type="molecule type" value="Genomic_DNA"/>
</dbReference>
<dbReference type="PROSITE" id="PS51704">
    <property type="entry name" value="GP_PDE"/>
    <property type="match status" value="1"/>
</dbReference>
<dbReference type="GO" id="GO:0008081">
    <property type="term" value="F:phosphoric diester hydrolase activity"/>
    <property type="evidence" value="ECO:0007669"/>
    <property type="project" value="InterPro"/>
</dbReference>
<sequence length="78" mass="8623">MRGRAVQVPLVHRGLRVVTPRFLELAHEEGHVVHVWTINDPAQMHRLLDAGVDGLVTDVPALAAQVFRERGLDPSPTT</sequence>
<dbReference type="AlphaFoldDB" id="A0AA38CPT3"/>
<evidence type="ECO:0000313" key="2">
    <source>
        <dbReference type="EMBL" id="GMA31943.1"/>
    </source>
</evidence>
<comment type="caution">
    <text evidence="2">The sequence shown here is derived from an EMBL/GenBank/DDBJ whole genome shotgun (WGS) entry which is preliminary data.</text>
</comment>
<dbReference type="GO" id="GO:0006629">
    <property type="term" value="P:lipid metabolic process"/>
    <property type="evidence" value="ECO:0007669"/>
    <property type="project" value="InterPro"/>
</dbReference>
<dbReference type="Pfam" id="PF03009">
    <property type="entry name" value="GDPD"/>
    <property type="match status" value="1"/>
</dbReference>
<evidence type="ECO:0000259" key="1">
    <source>
        <dbReference type="PROSITE" id="PS51704"/>
    </source>
</evidence>
<name>A0AA38CPT3_9MICO</name>
<dbReference type="Gene3D" id="3.20.20.190">
    <property type="entry name" value="Phosphatidylinositol (PI) phosphodiesterase"/>
    <property type="match status" value="1"/>
</dbReference>
<dbReference type="PANTHER" id="PTHR43805">
    <property type="entry name" value="GLYCEROPHOSPHORYL DIESTER PHOSPHODIESTERASE"/>
    <property type="match status" value="1"/>
</dbReference>
<organism evidence="2 3">
    <name type="scientific">Litorihabitans aurantiacus</name>
    <dbReference type="NCBI Taxonomy" id="1930061"/>
    <lineage>
        <taxon>Bacteria</taxon>
        <taxon>Bacillati</taxon>
        <taxon>Actinomycetota</taxon>
        <taxon>Actinomycetes</taxon>
        <taxon>Micrococcales</taxon>
        <taxon>Beutenbergiaceae</taxon>
        <taxon>Litorihabitans</taxon>
    </lineage>
</organism>
<accession>A0AA38CPT3</accession>
<gene>
    <name evidence="2" type="ORF">GCM10025875_19350</name>
</gene>